<reference evidence="1" key="1">
    <citation type="submission" date="2021-03" db="EMBL/GenBank/DDBJ databases">
        <authorList>
            <person name="Bekaert M."/>
        </authorList>
    </citation>
    <scope>NUCLEOTIDE SEQUENCE</scope>
</reference>
<organism evidence="1 2">
    <name type="scientific">Mytilus edulis</name>
    <name type="common">Blue mussel</name>
    <dbReference type="NCBI Taxonomy" id="6550"/>
    <lineage>
        <taxon>Eukaryota</taxon>
        <taxon>Metazoa</taxon>
        <taxon>Spiralia</taxon>
        <taxon>Lophotrochozoa</taxon>
        <taxon>Mollusca</taxon>
        <taxon>Bivalvia</taxon>
        <taxon>Autobranchia</taxon>
        <taxon>Pteriomorphia</taxon>
        <taxon>Mytilida</taxon>
        <taxon>Mytiloidea</taxon>
        <taxon>Mytilidae</taxon>
        <taxon>Mytilinae</taxon>
        <taxon>Mytilus</taxon>
    </lineage>
</organism>
<dbReference type="EMBL" id="CAJPWZ010003324">
    <property type="protein sequence ID" value="CAG2257246.1"/>
    <property type="molecule type" value="Genomic_DNA"/>
</dbReference>
<accession>A0A8S3VPH1</accession>
<evidence type="ECO:0000313" key="2">
    <source>
        <dbReference type="Proteomes" id="UP000683360"/>
    </source>
</evidence>
<keyword evidence="2" id="KW-1185">Reference proteome</keyword>
<comment type="caution">
    <text evidence="1">The sequence shown here is derived from an EMBL/GenBank/DDBJ whole genome shotgun (WGS) entry which is preliminary data.</text>
</comment>
<name>A0A8S3VPH1_MYTED</name>
<dbReference type="AlphaFoldDB" id="A0A8S3VPH1"/>
<dbReference type="Proteomes" id="UP000683360">
    <property type="component" value="Unassembled WGS sequence"/>
</dbReference>
<sequence>MKQIKEYCFFNEFEHQFYVKRVPTRSLNHLVNTVEQRCLLGTWTSPKIMKAMEKAYRVVKMYEIYQSPETTMYDHETNDGGLFEKEGGSSGLGCHREKKTGLWLSFVSIRSGANSAKTELDTNDVFFYDNQMDDFCQMLTDPTKQVLNFEIVNDHIVQVSWIHDNDFVDEDEYLLGHFHDILGPSENVRCSRPAQRKSVVPRHGFRHLYRKVECTDIITERLPRRFHRRIGGTLHRGIR</sequence>
<gene>
    <name evidence="1" type="ORF">MEDL_68573</name>
</gene>
<evidence type="ECO:0000313" key="1">
    <source>
        <dbReference type="EMBL" id="CAG2257246.1"/>
    </source>
</evidence>
<protein>
    <submittedName>
        <fullName evidence="1">Uncharacterized protein</fullName>
    </submittedName>
</protein>
<proteinExistence type="predicted"/>